<protein>
    <submittedName>
        <fullName evidence="3">Uncharacterized protein</fullName>
    </submittedName>
</protein>
<dbReference type="Proteomes" id="UP001295684">
    <property type="component" value="Unassembled WGS sequence"/>
</dbReference>
<feature type="coiled-coil region" evidence="1">
    <location>
        <begin position="266"/>
        <end position="343"/>
    </location>
</feature>
<organism evidence="3 4">
    <name type="scientific">Euplotes crassus</name>
    <dbReference type="NCBI Taxonomy" id="5936"/>
    <lineage>
        <taxon>Eukaryota</taxon>
        <taxon>Sar</taxon>
        <taxon>Alveolata</taxon>
        <taxon>Ciliophora</taxon>
        <taxon>Intramacronucleata</taxon>
        <taxon>Spirotrichea</taxon>
        <taxon>Hypotrichia</taxon>
        <taxon>Euplotida</taxon>
        <taxon>Euplotidae</taxon>
        <taxon>Moneuplotes</taxon>
    </lineage>
</organism>
<feature type="compositionally biased region" description="Acidic residues" evidence="2">
    <location>
        <begin position="477"/>
        <end position="487"/>
    </location>
</feature>
<feature type="region of interest" description="Disordered" evidence="2">
    <location>
        <begin position="63"/>
        <end position="82"/>
    </location>
</feature>
<name>A0AAD1UHJ2_EUPCR</name>
<evidence type="ECO:0000313" key="3">
    <source>
        <dbReference type="EMBL" id="CAI2365440.1"/>
    </source>
</evidence>
<comment type="caution">
    <text evidence="3">The sequence shown here is derived from an EMBL/GenBank/DDBJ whole genome shotgun (WGS) entry which is preliminary data.</text>
</comment>
<sequence>MRKNNKISLREVDLRKFSTIDTNKTQILGSGSFNLNTKGKKSKEMLKMIYSNEKITFPARNKEREGLRAHPNAPSIKPIKSSSLRSMKFKGGNRRYAHSNAKSNSQNSNYSISQKKNFMLELDFGSKDISLEQQNPSLKGNRNKSINRTIKNRISVVDSNMLREKGKFINFEPKSKRVESQINKHQYTPVSFRSDSKSDPSFKVIEDNVKTRLKDLEERTVRASKRGETIKVFDEKRVSIFIQALKELHDFKLLPTSLATLLMEGLDDSKRRMISHEKNMANMQQIIMNQVSDLDTKLKLKQAEMNETVRKCDEKIKKLNQQNIELKECVSELQKRLDDIKQREIERLEDTDLDDVDLISETTKKKHKNPKPPHPLVPSLDFVKLRKIQEEEMNKIRILKNELDENIPFEEENNIKINDNDEDYEDATSLSSQYKPMFEEGPPIDSQSEEALLITQELMMRKAQVITQLNEIYSKESEDENAEESDESGLLLGE</sequence>
<keyword evidence="1" id="KW-0175">Coiled coil</keyword>
<evidence type="ECO:0000256" key="2">
    <source>
        <dbReference type="SAM" id="MobiDB-lite"/>
    </source>
</evidence>
<evidence type="ECO:0000256" key="1">
    <source>
        <dbReference type="SAM" id="Coils"/>
    </source>
</evidence>
<proteinExistence type="predicted"/>
<dbReference type="EMBL" id="CAMPGE010006578">
    <property type="protein sequence ID" value="CAI2365440.1"/>
    <property type="molecule type" value="Genomic_DNA"/>
</dbReference>
<reference evidence="3" key="1">
    <citation type="submission" date="2023-07" db="EMBL/GenBank/DDBJ databases">
        <authorList>
            <consortium name="AG Swart"/>
            <person name="Singh M."/>
            <person name="Singh A."/>
            <person name="Seah K."/>
            <person name="Emmerich C."/>
        </authorList>
    </citation>
    <scope>NUCLEOTIDE SEQUENCE</scope>
    <source>
        <strain evidence="3">DP1</strain>
    </source>
</reference>
<dbReference type="AlphaFoldDB" id="A0AAD1UHJ2"/>
<keyword evidence="4" id="KW-1185">Reference proteome</keyword>
<accession>A0AAD1UHJ2</accession>
<gene>
    <name evidence="3" type="ORF">ECRASSUSDP1_LOCUS6774</name>
</gene>
<evidence type="ECO:0000313" key="4">
    <source>
        <dbReference type="Proteomes" id="UP001295684"/>
    </source>
</evidence>
<feature type="region of interest" description="Disordered" evidence="2">
    <location>
        <begin position="475"/>
        <end position="494"/>
    </location>
</feature>